<name>A0ABX5Q354_9FLAO</name>
<feature type="binding site" evidence="8">
    <location>
        <begin position="179"/>
        <end position="185"/>
    </location>
    <ligand>
        <name>sn-glycerol 1-phosphate</name>
        <dbReference type="ChEBI" id="CHEBI:57685"/>
    </ligand>
</feature>
<dbReference type="NCBIfam" id="TIGR01768">
    <property type="entry name" value="GGGP-family"/>
    <property type="match status" value="1"/>
</dbReference>
<feature type="binding site" evidence="8">
    <location>
        <position position="59"/>
    </location>
    <ligand>
        <name>Mg(2+)</name>
        <dbReference type="ChEBI" id="CHEBI:18420"/>
    </ligand>
</feature>
<dbReference type="PANTHER" id="PTHR21235:SF22">
    <property type="entry name" value="GERANYLGERANYLGLYCERYL PHOSPHATE SYNTHASE"/>
    <property type="match status" value="1"/>
</dbReference>
<comment type="catalytic activity">
    <reaction evidence="8">
        <text>sn-glycerol 1-phosphate + (2E,6E,10E)-geranylgeranyl diphosphate = sn-3-O-(geranylgeranyl)glycerol 1-phosphate + diphosphate</text>
        <dbReference type="Rhea" id="RHEA:23404"/>
        <dbReference type="ChEBI" id="CHEBI:33019"/>
        <dbReference type="ChEBI" id="CHEBI:57677"/>
        <dbReference type="ChEBI" id="CHEBI:57685"/>
        <dbReference type="ChEBI" id="CHEBI:58756"/>
        <dbReference type="EC" id="2.5.1.41"/>
    </reaction>
</comment>
<organism evidence="9 10">
    <name type="scientific">Nonlabens dokdonensis</name>
    <dbReference type="NCBI Taxonomy" id="328515"/>
    <lineage>
        <taxon>Bacteria</taxon>
        <taxon>Pseudomonadati</taxon>
        <taxon>Bacteroidota</taxon>
        <taxon>Flavobacteriia</taxon>
        <taxon>Flavobacteriales</taxon>
        <taxon>Flavobacteriaceae</taxon>
        <taxon>Nonlabens</taxon>
    </lineage>
</organism>
<keyword evidence="3 8" id="KW-0479">Metal-binding</keyword>
<comment type="similarity">
    <text evidence="8">Belongs to the GGGP/HepGP synthase family. Group II subfamily.</text>
</comment>
<feature type="binding site" evidence="8">
    <location>
        <begin position="210"/>
        <end position="211"/>
    </location>
    <ligand>
        <name>sn-glycerol 1-phosphate</name>
        <dbReference type="ChEBI" id="CHEBI:57685"/>
    </ligand>
</feature>
<reference evidence="9 10" key="1">
    <citation type="submission" date="2018-06" db="EMBL/GenBank/DDBJ databases">
        <title>Genomic Encyclopedia of Archaeal and Bacterial Type Strains, Phase II (KMG-II): from individual species to whole genera.</title>
        <authorList>
            <person name="Goeker M."/>
        </authorList>
    </citation>
    <scope>NUCLEOTIDE SEQUENCE [LARGE SCALE GENOMIC DNA]</scope>
    <source>
        <strain evidence="9 10">DSM 17205</strain>
    </source>
</reference>
<accession>A0ABX5Q354</accession>
<comment type="function">
    <text evidence="8">Prenyltransferase that catalyzes the transfer of the geranylgeranyl moiety of geranylgeranyl diphosphate (GGPP) to the C3 hydroxyl of sn-glycerol-1-phosphate (G1P).</text>
</comment>
<gene>
    <name evidence="9" type="ORF">LX97_01304</name>
</gene>
<dbReference type="InterPro" id="IPR038597">
    <property type="entry name" value="GGGP/HepGP_synthase_sf"/>
</dbReference>
<dbReference type="Gene3D" id="3.20.20.390">
    <property type="entry name" value="FMN-linked oxidoreductases"/>
    <property type="match status" value="1"/>
</dbReference>
<evidence type="ECO:0000256" key="3">
    <source>
        <dbReference type="ARBA" id="ARBA00022723"/>
    </source>
</evidence>
<feature type="binding site" evidence="8">
    <location>
        <position position="20"/>
    </location>
    <ligand>
        <name>Mg(2+)</name>
        <dbReference type="ChEBI" id="CHEBI:18420"/>
    </ligand>
</feature>
<keyword evidence="2 8" id="KW-0808">Transferase</keyword>
<dbReference type="SUPFAM" id="SSF51395">
    <property type="entry name" value="FMN-linked oxidoreductases"/>
    <property type="match status" value="1"/>
</dbReference>
<evidence type="ECO:0000256" key="2">
    <source>
        <dbReference type="ARBA" id="ARBA00022679"/>
    </source>
</evidence>
<comment type="caution">
    <text evidence="8">Lacks conserved residue(s) required for the propagation of feature annotation.</text>
</comment>
<keyword evidence="1 8" id="KW-0444">Lipid biosynthesis</keyword>
<dbReference type="EC" id="2.5.1.41" evidence="8"/>
<evidence type="ECO:0000313" key="9">
    <source>
        <dbReference type="EMBL" id="PZX44293.1"/>
    </source>
</evidence>
<keyword evidence="5 8" id="KW-0443">Lipid metabolism</keyword>
<dbReference type="RefSeq" id="WP_015362141.1">
    <property type="nucleotide sequence ID" value="NZ_QKZR01000001.1"/>
</dbReference>
<feature type="binding site" evidence="8">
    <location>
        <begin position="232"/>
        <end position="233"/>
    </location>
    <ligand>
        <name>sn-glycerol 1-phosphate</name>
        <dbReference type="ChEBI" id="CHEBI:57685"/>
    </ligand>
</feature>
<keyword evidence="7 8" id="KW-1208">Phospholipid metabolism</keyword>
<dbReference type="InterPro" id="IPR008205">
    <property type="entry name" value="GGGP_HepGP_synthase"/>
</dbReference>
<dbReference type="PANTHER" id="PTHR21235">
    <property type="entry name" value="IMIDAZOLE GLYCEROL PHOSPHATE SYNTHASE SUBUNIT HISF/H IGP SYNTHASE SUBUNIT HISF/H"/>
    <property type="match status" value="1"/>
</dbReference>
<evidence type="ECO:0000256" key="7">
    <source>
        <dbReference type="ARBA" id="ARBA00023264"/>
    </source>
</evidence>
<dbReference type="Proteomes" id="UP000248584">
    <property type="component" value="Unassembled WGS sequence"/>
</dbReference>
<keyword evidence="4 8" id="KW-0460">Magnesium</keyword>
<dbReference type="EMBL" id="QKZR01000001">
    <property type="protein sequence ID" value="PZX44293.1"/>
    <property type="molecule type" value="Genomic_DNA"/>
</dbReference>
<evidence type="ECO:0000313" key="10">
    <source>
        <dbReference type="Proteomes" id="UP000248584"/>
    </source>
</evidence>
<evidence type="ECO:0000256" key="6">
    <source>
        <dbReference type="ARBA" id="ARBA00023209"/>
    </source>
</evidence>
<sequence>MNNILKRIALANRNLAILIDPEKMKVDAISAFAKAVMPTISTLENQLQIDQFYFLVGGSTMENVDFEKWIITLKENTHIPIVIFPGSSKQLSEDAHGILFLNLLSGRNPEYLVEQQLQAAQKLKNTSLEVLPTGYLLLDGGKETAVQRISRTKPLNQNQISTIVNHAYAAQLMGNRLIYLEAGSGATHPVSAEIVHEVSKQINIPLIVGGGLRTMHQIEETFNAGAKMVVIGTAIEEDISWNG</sequence>
<dbReference type="HAMAP" id="MF_00112">
    <property type="entry name" value="GGGP_HepGP_synthase"/>
    <property type="match status" value="1"/>
</dbReference>
<protein>
    <recommendedName>
        <fullName evidence="8">Geranylgeranylglyceryl phosphate synthase</fullName>
        <shortName evidence="8">GGGP synthase</shortName>
        <shortName evidence="8">GGGPS</shortName>
        <ecNumber evidence="8">2.5.1.41</ecNumber>
    </recommendedName>
    <alternativeName>
        <fullName evidence="8">(S)-3-O-geranylgeranylglyceryl phosphate synthase</fullName>
    </alternativeName>
    <alternativeName>
        <fullName evidence="8">Phosphoglycerol geranylgeranyltransferase</fullName>
    </alternativeName>
</protein>
<evidence type="ECO:0000256" key="5">
    <source>
        <dbReference type="ARBA" id="ARBA00023098"/>
    </source>
</evidence>
<dbReference type="Pfam" id="PF01884">
    <property type="entry name" value="PcrB"/>
    <property type="match status" value="1"/>
</dbReference>
<evidence type="ECO:0000256" key="8">
    <source>
        <dbReference type="HAMAP-Rule" id="MF_00112"/>
    </source>
</evidence>
<keyword evidence="10" id="KW-1185">Reference proteome</keyword>
<comment type="cofactor">
    <cofactor evidence="8">
        <name>Mg(2+)</name>
        <dbReference type="ChEBI" id="CHEBI:18420"/>
    </cofactor>
</comment>
<keyword evidence="6 8" id="KW-0594">Phospholipid biosynthesis</keyword>
<evidence type="ECO:0000256" key="4">
    <source>
        <dbReference type="ARBA" id="ARBA00022842"/>
    </source>
</evidence>
<proteinExistence type="inferred from homology"/>
<evidence type="ECO:0000256" key="1">
    <source>
        <dbReference type="ARBA" id="ARBA00022516"/>
    </source>
</evidence>
<comment type="caution">
    <text evidence="9">The sequence shown here is derived from an EMBL/GenBank/DDBJ whole genome shotgun (WGS) entry which is preliminary data.</text>
</comment>
<dbReference type="InterPro" id="IPR050064">
    <property type="entry name" value="IGPS_HisA/HisF"/>
</dbReference>